<comment type="caution">
    <text evidence="2">The sequence shown here is derived from an EMBL/GenBank/DDBJ whole genome shotgun (WGS) entry which is preliminary data.</text>
</comment>
<dbReference type="EMBL" id="AYKW01000001">
    <property type="protein sequence ID" value="PIL36857.1"/>
    <property type="molecule type" value="Genomic_DNA"/>
</dbReference>
<gene>
    <name evidence="2" type="ORF">GSI_00547</name>
</gene>
<accession>A0A2G8SSV7</accession>
<dbReference type="OrthoDB" id="8062037at2759"/>
<evidence type="ECO:0000313" key="2">
    <source>
        <dbReference type="EMBL" id="PIL36857.1"/>
    </source>
</evidence>
<keyword evidence="1" id="KW-0732">Signal</keyword>
<name>A0A2G8SSV7_9APHY</name>
<evidence type="ECO:0000313" key="3">
    <source>
        <dbReference type="Proteomes" id="UP000230002"/>
    </source>
</evidence>
<sequence length="233" mass="25487">MFSLLWMPSTLLVLATVLVKVHSYVPALPSNQTDNSPTVLEGRLEIGCRSPKLFRVRIGVDLPLTVVLVSCDSNSTNPPHEDIFFRARDLKAVAGVLYSLYSETCVLTPGYNGTDANMPVYLSPSLNASRQVYLPIHAEVLQSIKLAAILVRAIEALFSKVDNRYNTWDSQTLQSEFYNISTDTPKEPNVDPGYLVAQAFWNASDAPASPSPNPSNKNGATAGAIEGYHALFR</sequence>
<feature type="signal peptide" evidence="1">
    <location>
        <begin position="1"/>
        <end position="23"/>
    </location>
</feature>
<feature type="chain" id="PRO_5013627740" evidence="1">
    <location>
        <begin position="24"/>
        <end position="233"/>
    </location>
</feature>
<dbReference type="AlphaFoldDB" id="A0A2G8SSV7"/>
<organism evidence="2 3">
    <name type="scientific">Ganoderma sinense ZZ0214-1</name>
    <dbReference type="NCBI Taxonomy" id="1077348"/>
    <lineage>
        <taxon>Eukaryota</taxon>
        <taxon>Fungi</taxon>
        <taxon>Dikarya</taxon>
        <taxon>Basidiomycota</taxon>
        <taxon>Agaricomycotina</taxon>
        <taxon>Agaricomycetes</taxon>
        <taxon>Polyporales</taxon>
        <taxon>Polyporaceae</taxon>
        <taxon>Ganoderma</taxon>
    </lineage>
</organism>
<evidence type="ECO:0000256" key="1">
    <source>
        <dbReference type="SAM" id="SignalP"/>
    </source>
</evidence>
<dbReference type="STRING" id="1077348.A0A2G8SSV7"/>
<protein>
    <submittedName>
        <fullName evidence="2">Uncharacterized protein</fullName>
    </submittedName>
</protein>
<proteinExistence type="predicted"/>
<keyword evidence="3" id="KW-1185">Reference proteome</keyword>
<dbReference type="Proteomes" id="UP000230002">
    <property type="component" value="Unassembled WGS sequence"/>
</dbReference>
<reference evidence="2 3" key="1">
    <citation type="journal article" date="2015" name="Sci. Rep.">
        <title>Chromosome-level genome map provides insights into diverse defense mechanisms in the medicinal fungus Ganoderma sinense.</title>
        <authorList>
            <person name="Zhu Y."/>
            <person name="Xu J."/>
            <person name="Sun C."/>
            <person name="Zhou S."/>
            <person name="Xu H."/>
            <person name="Nelson D.R."/>
            <person name="Qian J."/>
            <person name="Song J."/>
            <person name="Luo H."/>
            <person name="Xiang L."/>
            <person name="Li Y."/>
            <person name="Xu Z."/>
            <person name="Ji A."/>
            <person name="Wang L."/>
            <person name="Lu S."/>
            <person name="Hayward A."/>
            <person name="Sun W."/>
            <person name="Li X."/>
            <person name="Schwartz D.C."/>
            <person name="Wang Y."/>
            <person name="Chen S."/>
        </authorList>
    </citation>
    <scope>NUCLEOTIDE SEQUENCE [LARGE SCALE GENOMIC DNA]</scope>
    <source>
        <strain evidence="2 3">ZZ0214-1</strain>
    </source>
</reference>